<protein>
    <submittedName>
        <fullName evidence="1">Uncharacterized protein</fullName>
    </submittedName>
</protein>
<dbReference type="RefSeq" id="WP_206643301.1">
    <property type="nucleotide sequence ID" value="NZ_CP071247.1"/>
</dbReference>
<evidence type="ECO:0000313" key="1">
    <source>
        <dbReference type="EMBL" id="QSP94079.1"/>
    </source>
</evidence>
<accession>A0ABX7MRR9</accession>
<evidence type="ECO:0000313" key="2">
    <source>
        <dbReference type="Proteomes" id="UP000663555"/>
    </source>
</evidence>
<keyword evidence="2" id="KW-1185">Reference proteome</keyword>
<name>A0ABX7MRR9_9GAMM</name>
<dbReference type="Proteomes" id="UP000663555">
    <property type="component" value="Chromosome"/>
</dbReference>
<dbReference type="EMBL" id="CP071247">
    <property type="protein sequence ID" value="QSP94079.1"/>
    <property type="molecule type" value="Genomic_DNA"/>
</dbReference>
<sequence length="178" mass="19388">MANLASGAQSDEANALQSYESCSLITSEYLTILQLADRGLDMETLKASLPDLTDPGARRLEALLSFADSEGIVEAHSTVHSQYAQCAKGVFDRRGVPEPGTRENYFHQCAGESKLRYEFSLAATLNTDVSDVVAQVPPQHHATAARIFEIHHNQGTSALFDVLASELKQCLKQAGQFF</sequence>
<gene>
    <name evidence="1" type="ORF">LPB19_12865</name>
</gene>
<proteinExistence type="predicted"/>
<reference evidence="1 2" key="1">
    <citation type="submission" date="2021-03" db="EMBL/GenBank/DDBJ databases">
        <title>Genome sequencing of Marinobacter sp. LPB0319.</title>
        <authorList>
            <person name="Kim J."/>
        </authorList>
    </citation>
    <scope>NUCLEOTIDE SEQUENCE [LARGE SCALE GENOMIC DNA]</scope>
    <source>
        <strain evidence="1 2">LPB0319</strain>
    </source>
</reference>
<organism evidence="1 2">
    <name type="scientific">Marinobacter salinisoli</name>
    <dbReference type="NCBI Taxonomy" id="2769486"/>
    <lineage>
        <taxon>Bacteria</taxon>
        <taxon>Pseudomonadati</taxon>
        <taxon>Pseudomonadota</taxon>
        <taxon>Gammaproteobacteria</taxon>
        <taxon>Pseudomonadales</taxon>
        <taxon>Marinobacteraceae</taxon>
        <taxon>Marinobacter</taxon>
    </lineage>
</organism>